<gene>
    <name evidence="1" type="ORF">LCGC14_3057190</name>
</gene>
<protein>
    <submittedName>
        <fullName evidence="1">Uncharacterized protein</fullName>
    </submittedName>
</protein>
<organism evidence="1">
    <name type="scientific">marine sediment metagenome</name>
    <dbReference type="NCBI Taxonomy" id="412755"/>
    <lineage>
        <taxon>unclassified sequences</taxon>
        <taxon>metagenomes</taxon>
        <taxon>ecological metagenomes</taxon>
    </lineage>
</organism>
<comment type="caution">
    <text evidence="1">The sequence shown here is derived from an EMBL/GenBank/DDBJ whole genome shotgun (WGS) entry which is preliminary data.</text>
</comment>
<dbReference type="AlphaFoldDB" id="A0A0F8ZAR4"/>
<dbReference type="EMBL" id="LAZR01064620">
    <property type="protein sequence ID" value="KKK57171.1"/>
    <property type="molecule type" value="Genomic_DNA"/>
</dbReference>
<accession>A0A0F8ZAR4</accession>
<proteinExistence type="predicted"/>
<sequence length="52" mass="5970">MMLTSQMIIDLLEATRLNPEYISYDEAVKLNQDITDMIELLAMYPFSIGRAS</sequence>
<name>A0A0F8ZAR4_9ZZZZ</name>
<reference evidence="1" key="1">
    <citation type="journal article" date="2015" name="Nature">
        <title>Complex archaea that bridge the gap between prokaryotes and eukaryotes.</title>
        <authorList>
            <person name="Spang A."/>
            <person name="Saw J.H."/>
            <person name="Jorgensen S.L."/>
            <person name="Zaremba-Niedzwiedzka K."/>
            <person name="Martijn J."/>
            <person name="Lind A.E."/>
            <person name="van Eijk R."/>
            <person name="Schleper C."/>
            <person name="Guy L."/>
            <person name="Ettema T.J."/>
        </authorList>
    </citation>
    <scope>NUCLEOTIDE SEQUENCE</scope>
</reference>
<evidence type="ECO:0000313" key="1">
    <source>
        <dbReference type="EMBL" id="KKK57171.1"/>
    </source>
</evidence>